<evidence type="ECO:0000256" key="8">
    <source>
        <dbReference type="ARBA" id="ARBA00047417"/>
    </source>
</evidence>
<comment type="PTM">
    <text evidence="11">Cleaved by autocatalysis into a large and a small subunit.</text>
</comment>
<evidence type="ECO:0000256" key="3">
    <source>
        <dbReference type="ARBA" id="ARBA00009381"/>
    </source>
</evidence>
<dbReference type="Gene3D" id="1.10.246.130">
    <property type="match status" value="1"/>
</dbReference>
<dbReference type="InterPro" id="IPR029055">
    <property type="entry name" value="Ntn_hydrolases_N"/>
</dbReference>
<keyword evidence="6 11" id="KW-0865">Zymogen</keyword>
<evidence type="ECO:0000256" key="7">
    <source>
        <dbReference type="ARBA" id="ARBA00023315"/>
    </source>
</evidence>
<keyword evidence="11" id="KW-0317">Glutathione biosynthesis</keyword>
<dbReference type="NCBIfam" id="TIGR00066">
    <property type="entry name" value="g_glut_trans"/>
    <property type="match status" value="1"/>
</dbReference>
<evidence type="ECO:0000256" key="10">
    <source>
        <dbReference type="PIRSR" id="PIRSR600101-2"/>
    </source>
</evidence>
<comment type="catalytic activity">
    <reaction evidence="2 11">
        <text>glutathione + H2O = L-cysteinylglycine + L-glutamate</text>
        <dbReference type="Rhea" id="RHEA:28807"/>
        <dbReference type="ChEBI" id="CHEBI:15377"/>
        <dbReference type="ChEBI" id="CHEBI:29985"/>
        <dbReference type="ChEBI" id="CHEBI:57925"/>
        <dbReference type="ChEBI" id="CHEBI:61694"/>
        <dbReference type="EC" id="3.4.19.13"/>
    </reaction>
</comment>
<comment type="caution">
    <text evidence="12">The sequence shown here is derived from an EMBL/GenBank/DDBJ whole genome shotgun (WGS) entry which is preliminary data.</text>
</comment>
<dbReference type="EMBL" id="JANHAX010000002">
    <property type="protein sequence ID" value="MDQ2089846.1"/>
    <property type="molecule type" value="Genomic_DNA"/>
</dbReference>
<keyword evidence="5 11" id="KW-0378">Hydrolase</keyword>
<dbReference type="InterPro" id="IPR043137">
    <property type="entry name" value="GGT_ssub_C"/>
</dbReference>
<feature type="binding site" evidence="10">
    <location>
        <position position="440"/>
    </location>
    <ligand>
        <name>L-glutamate</name>
        <dbReference type="ChEBI" id="CHEBI:29985"/>
    </ligand>
</feature>
<comment type="subunit">
    <text evidence="11">This enzyme consists of two polypeptide chains, which are synthesized in precursor form from a single polypeptide.</text>
</comment>
<dbReference type="AlphaFoldDB" id="A0AAE3WBE0"/>
<sequence length="537" mass="57222">MPLPPNAMIVTAQPEASEAGARVLMKGGNAVDAAMAAALVQGIVDPQMCGIAGFGSLQIYAPKEGHSCIDFHGKTPLLATPEMWEDKLQGEARDGFGFVLDGYVNDVGYQAVTAPGSLLAYFEAVRDFGTWDWSDICAPAIAQAEAGFFVRPHVHYWWTYGADMGRVDVAERIGFSQTGRNAYFRADGSVKKIGDHVANPDLARTLALIARDGADVFYRGEIAERIDADMTANGGLLRRADLEAYRTTRQAPLRGSYRGFDIATNHPPGGGIMLVEMLNILENFDLTALGHNSTDYIRIVAEAMKAATADKDTHVGDPGFVDIPAHLTQKDYAALIAARIRAGEKMQVTRLGQPEPKDTTHVAVVDSTGMCVTMTHSLGMPSGVITDGLGFMYNGCMAVFDPRPGRAGSIAPGKSRFSSVCPTIVLRDGAPRIVIGAPGGTQIAMGVLQALLNVMDFDMSMTEAVSAPRFSATSNAIDVTNRIPGYLTDPLQAEGYEIIRSAMTFDIGAVHGIRIDNEKLTGGADPGHDGVALGVRV</sequence>
<dbReference type="InterPro" id="IPR000101">
    <property type="entry name" value="GGT_peptidase"/>
</dbReference>
<dbReference type="GO" id="GO:0006751">
    <property type="term" value="P:glutathione catabolic process"/>
    <property type="evidence" value="ECO:0007669"/>
    <property type="project" value="UniProtKB-UniRule"/>
</dbReference>
<dbReference type="PRINTS" id="PR01210">
    <property type="entry name" value="GGTRANSPTASE"/>
</dbReference>
<dbReference type="PANTHER" id="PTHR43199">
    <property type="entry name" value="GLUTATHIONE HYDROLASE"/>
    <property type="match status" value="1"/>
</dbReference>
<reference evidence="12" key="2">
    <citation type="submission" date="2023-02" db="EMBL/GenBank/DDBJ databases">
        <title>'Rhodoalgimonas zhirmunskyi' gen. nov., isolated from a red alga.</title>
        <authorList>
            <person name="Nedashkovskaya O.I."/>
            <person name="Otstavnykh N.Y."/>
            <person name="Bystritskaya E.P."/>
            <person name="Balabanova L.A."/>
            <person name="Isaeva M.P."/>
        </authorList>
    </citation>
    <scope>NUCLEOTIDE SEQUENCE</scope>
    <source>
        <strain evidence="12">KCTC 52189</strain>
    </source>
</reference>
<comment type="catalytic activity">
    <reaction evidence="8 11">
        <text>an N-terminal (5-L-glutamyl)-[peptide] + an alpha-amino acid = 5-L-glutamyl amino acid + an N-terminal L-alpha-aminoacyl-[peptide]</text>
        <dbReference type="Rhea" id="RHEA:23904"/>
        <dbReference type="Rhea" id="RHEA-COMP:9780"/>
        <dbReference type="Rhea" id="RHEA-COMP:9795"/>
        <dbReference type="ChEBI" id="CHEBI:77644"/>
        <dbReference type="ChEBI" id="CHEBI:78597"/>
        <dbReference type="ChEBI" id="CHEBI:78599"/>
        <dbReference type="ChEBI" id="CHEBI:78608"/>
        <dbReference type="EC" id="2.3.2.2"/>
    </reaction>
</comment>
<dbReference type="InterPro" id="IPR043138">
    <property type="entry name" value="GGT_lsub"/>
</dbReference>
<organism evidence="12 13">
    <name type="scientific">Marimonas arenosa</name>
    <dbReference type="NCBI Taxonomy" id="1795305"/>
    <lineage>
        <taxon>Bacteria</taxon>
        <taxon>Pseudomonadati</taxon>
        <taxon>Pseudomonadota</taxon>
        <taxon>Alphaproteobacteria</taxon>
        <taxon>Rhodobacterales</taxon>
        <taxon>Paracoccaceae</taxon>
        <taxon>Marimonas</taxon>
    </lineage>
</organism>
<comment type="catalytic activity">
    <reaction evidence="1 11">
        <text>an S-substituted glutathione + H2O = an S-substituted L-cysteinylglycine + L-glutamate</text>
        <dbReference type="Rhea" id="RHEA:59468"/>
        <dbReference type="ChEBI" id="CHEBI:15377"/>
        <dbReference type="ChEBI" id="CHEBI:29985"/>
        <dbReference type="ChEBI" id="CHEBI:90779"/>
        <dbReference type="ChEBI" id="CHEBI:143103"/>
        <dbReference type="EC" id="3.4.19.13"/>
    </reaction>
</comment>
<dbReference type="GO" id="GO:0103068">
    <property type="term" value="F:leukotriene C4 gamma-glutamyl transferase activity"/>
    <property type="evidence" value="ECO:0007669"/>
    <property type="project" value="UniProtKB-EC"/>
</dbReference>
<evidence type="ECO:0000313" key="12">
    <source>
        <dbReference type="EMBL" id="MDQ2089846.1"/>
    </source>
</evidence>
<evidence type="ECO:0000256" key="5">
    <source>
        <dbReference type="ARBA" id="ARBA00022801"/>
    </source>
</evidence>
<dbReference type="Gene3D" id="3.60.20.40">
    <property type="match status" value="1"/>
</dbReference>
<comment type="similarity">
    <text evidence="3 11">Belongs to the gamma-glutamyltransferase family.</text>
</comment>
<feature type="active site" description="Nucleophile" evidence="9">
    <location>
        <position position="359"/>
    </location>
</feature>
<dbReference type="PANTHER" id="PTHR43199:SF1">
    <property type="entry name" value="GLUTATHIONE HYDROLASE PROENZYME"/>
    <property type="match status" value="1"/>
</dbReference>
<evidence type="ECO:0000256" key="6">
    <source>
        <dbReference type="ARBA" id="ARBA00023145"/>
    </source>
</evidence>
<keyword evidence="13" id="KW-1185">Reference proteome</keyword>
<dbReference type="EC" id="2.3.2.2" evidence="11"/>
<keyword evidence="7 11" id="KW-0012">Acyltransferase</keyword>
<comment type="pathway">
    <text evidence="11">Sulfur metabolism; glutathione metabolism.</text>
</comment>
<keyword evidence="4 11" id="KW-0808">Transferase</keyword>
<dbReference type="SUPFAM" id="SSF56235">
    <property type="entry name" value="N-terminal nucleophile aminohydrolases (Ntn hydrolases)"/>
    <property type="match status" value="1"/>
</dbReference>
<dbReference type="RefSeq" id="WP_306735118.1">
    <property type="nucleotide sequence ID" value="NZ_JANHAX010000002.1"/>
</dbReference>
<proteinExistence type="inferred from homology"/>
<reference evidence="12" key="1">
    <citation type="submission" date="2022-07" db="EMBL/GenBank/DDBJ databases">
        <authorList>
            <person name="Otstavnykh N."/>
            <person name="Isaeva M."/>
            <person name="Bystritskaya E."/>
        </authorList>
    </citation>
    <scope>NUCLEOTIDE SEQUENCE</scope>
    <source>
        <strain evidence="12">KCTC 52189</strain>
    </source>
</reference>
<evidence type="ECO:0000256" key="11">
    <source>
        <dbReference type="RuleBase" id="RU368036"/>
    </source>
</evidence>
<dbReference type="Pfam" id="PF01019">
    <property type="entry name" value="G_glu_transpept"/>
    <property type="match status" value="1"/>
</dbReference>
<dbReference type="Proteomes" id="UP001226762">
    <property type="component" value="Unassembled WGS sequence"/>
</dbReference>
<evidence type="ECO:0000256" key="9">
    <source>
        <dbReference type="PIRSR" id="PIRSR600101-1"/>
    </source>
</evidence>
<gene>
    <name evidence="12" type="primary">ggt</name>
    <name evidence="12" type="ORF">NO357_08050</name>
</gene>
<feature type="binding site" evidence="10">
    <location>
        <begin position="418"/>
        <end position="419"/>
    </location>
    <ligand>
        <name>L-glutamate</name>
        <dbReference type="ChEBI" id="CHEBI:29985"/>
    </ligand>
</feature>
<dbReference type="InterPro" id="IPR051792">
    <property type="entry name" value="GGT_bact"/>
</dbReference>
<evidence type="ECO:0000256" key="1">
    <source>
        <dbReference type="ARBA" id="ARBA00001049"/>
    </source>
</evidence>
<dbReference type="GO" id="GO:0006750">
    <property type="term" value="P:glutathione biosynthetic process"/>
    <property type="evidence" value="ECO:0007669"/>
    <property type="project" value="UniProtKB-KW"/>
</dbReference>
<name>A0AAE3WBE0_9RHOB</name>
<protein>
    <recommendedName>
        <fullName evidence="11">Glutathione hydrolase proenzyme</fullName>
        <ecNumber evidence="11">2.3.2.2</ecNumber>
        <ecNumber evidence="11">3.4.19.13</ecNumber>
    </recommendedName>
    <component>
        <recommendedName>
            <fullName evidence="11">Glutathione hydrolase large chain</fullName>
        </recommendedName>
    </component>
    <component>
        <recommendedName>
            <fullName evidence="11">Glutathione hydrolase small chain</fullName>
        </recommendedName>
    </component>
</protein>
<accession>A0AAE3WBE0</accession>
<dbReference type="EC" id="3.4.19.13" evidence="11"/>
<evidence type="ECO:0000256" key="2">
    <source>
        <dbReference type="ARBA" id="ARBA00001089"/>
    </source>
</evidence>
<evidence type="ECO:0000313" key="13">
    <source>
        <dbReference type="Proteomes" id="UP001226762"/>
    </source>
</evidence>
<dbReference type="GO" id="GO:0036374">
    <property type="term" value="F:glutathione hydrolase activity"/>
    <property type="evidence" value="ECO:0007669"/>
    <property type="project" value="UniProtKB-UniRule"/>
</dbReference>
<evidence type="ECO:0000256" key="4">
    <source>
        <dbReference type="ARBA" id="ARBA00022679"/>
    </source>
</evidence>